<evidence type="ECO:0008006" key="3">
    <source>
        <dbReference type="Google" id="ProtNLM"/>
    </source>
</evidence>
<sequence length="117" mass="13170">MSQLTKFFNDEYKNHILFSINTTAPAKVLKYNSSTKRADIQPLFLMANKDNTVYKQSPINDVPVLKHCQSDLKAGSLVFYSCAQRSLENLNGTNFIDPDSHQYFDSNDAVVIGVFDG</sequence>
<dbReference type="KEGG" id="hspo:JGZ69_03100"/>
<organism evidence="1 2">
    <name type="scientific">Heyndrickxia sporothermodurans</name>
    <dbReference type="NCBI Taxonomy" id="46224"/>
    <lineage>
        <taxon>Bacteria</taxon>
        <taxon>Bacillati</taxon>
        <taxon>Bacillota</taxon>
        <taxon>Bacilli</taxon>
        <taxon>Bacillales</taxon>
        <taxon>Bacillaceae</taxon>
        <taxon>Heyndrickxia</taxon>
    </lineage>
</organism>
<evidence type="ECO:0000313" key="2">
    <source>
        <dbReference type="Proteomes" id="UP000595512"/>
    </source>
</evidence>
<reference evidence="1 2" key="1">
    <citation type="submission" date="2020-12" db="EMBL/GenBank/DDBJ databases">
        <title>Taxonomic evaluation of the Bacillus sporothermodurans group of bacteria based on whole genome sequences.</title>
        <authorList>
            <person name="Fiedler G."/>
            <person name="Herbstmann A.-D."/>
            <person name="Doll E."/>
            <person name="Wenning M."/>
            <person name="Brinks E."/>
            <person name="Kabisch J."/>
            <person name="Breitenwieser F."/>
            <person name="Lappann M."/>
            <person name="Boehnlein C."/>
            <person name="Franz C."/>
        </authorList>
    </citation>
    <scope>NUCLEOTIDE SEQUENCE [LARGE SCALE GENOMIC DNA]</scope>
    <source>
        <strain evidence="1 2">DSM 10599</strain>
    </source>
</reference>
<proteinExistence type="predicted"/>
<dbReference type="Proteomes" id="UP000595512">
    <property type="component" value="Chromosome"/>
</dbReference>
<name>A0AB37HGN6_9BACI</name>
<protein>
    <recommendedName>
        <fullName evidence="3">Phage protein Gp138 N-terminal domain-containing protein</fullName>
    </recommendedName>
</protein>
<gene>
    <name evidence="1" type="ORF">JGZ69_03100</name>
</gene>
<evidence type="ECO:0000313" key="1">
    <source>
        <dbReference type="EMBL" id="QQX25950.1"/>
    </source>
</evidence>
<dbReference type="InterPro" id="IPR037026">
    <property type="entry name" value="Vgr_OB-fold_dom_sf"/>
</dbReference>
<dbReference type="EMBL" id="CP066701">
    <property type="protein sequence ID" value="QQX25950.1"/>
    <property type="molecule type" value="Genomic_DNA"/>
</dbReference>
<dbReference type="Gene3D" id="2.40.50.230">
    <property type="entry name" value="Gp5 N-terminal domain"/>
    <property type="match status" value="1"/>
</dbReference>
<dbReference type="RefSeq" id="WP_107958032.1">
    <property type="nucleotide sequence ID" value="NZ_CP066701.1"/>
</dbReference>
<accession>A0AB37HGN6</accession>
<dbReference type="AlphaFoldDB" id="A0AB37HGN6"/>